<evidence type="ECO:0000259" key="3">
    <source>
        <dbReference type="Pfam" id="PF17482"/>
    </source>
</evidence>
<comment type="caution">
    <text evidence="4">The sequence shown here is derived from an EMBL/GenBank/DDBJ whole genome shotgun (WGS) entry which is preliminary data.</text>
</comment>
<name>A0A9D2S614_9FIRM</name>
<evidence type="ECO:0000313" key="5">
    <source>
        <dbReference type="Proteomes" id="UP000824208"/>
    </source>
</evidence>
<sequence>MSTMIHERPGVYSSYDASTVVRSGVGSKVVGIAAQSEKGAVDAVTLLTSYAAGVTAFGETGAMTPLLRLLFLNGATAVKAVRVESSTTYTDAFDLLALEEDIQIVVCDSADETVQQALRTSIESASGARRERIAVVGGDDEDVEDLIAHASALNSERMVLVGPDVLDTAGESLSGVYAAAALAGLLASSADPAVPINGAALQGLGGVAVQYSDNDVDLLVRGGVTPLEAVGGVVSPIRGITTRTKTGGTADSTWRELTTILIVDDVIPAVRTALRSKFSRAKNTTQTRGAIRSQVIVELERKVAQEIIDSYGDVTAEVDTADPTVCVVEFSFSVSHGLNQIYLTAHITV</sequence>
<dbReference type="Pfam" id="PF17482">
    <property type="entry name" value="Phage_sheath_1C"/>
    <property type="match status" value="1"/>
</dbReference>
<evidence type="ECO:0000313" key="4">
    <source>
        <dbReference type="EMBL" id="HJB56730.1"/>
    </source>
</evidence>
<proteinExistence type="inferred from homology"/>
<comment type="similarity">
    <text evidence="1">Belongs to the myoviridae tail sheath protein family.</text>
</comment>
<accession>A0A9D2S614</accession>
<evidence type="ECO:0000259" key="2">
    <source>
        <dbReference type="Pfam" id="PF04984"/>
    </source>
</evidence>
<organism evidence="4 5">
    <name type="scientific">Candidatus Flavonifractor intestinipullorum</name>
    <dbReference type="NCBI Taxonomy" id="2838587"/>
    <lineage>
        <taxon>Bacteria</taxon>
        <taxon>Bacillati</taxon>
        <taxon>Bacillota</taxon>
        <taxon>Clostridia</taxon>
        <taxon>Eubacteriales</taxon>
        <taxon>Oscillospiraceae</taxon>
        <taxon>Flavonifractor</taxon>
    </lineage>
</organism>
<protein>
    <submittedName>
        <fullName evidence="4">Phage tail sheath subtilisin-like domain-containing protein</fullName>
    </submittedName>
</protein>
<dbReference type="Proteomes" id="UP000824208">
    <property type="component" value="Unassembled WGS sequence"/>
</dbReference>
<reference evidence="4" key="1">
    <citation type="journal article" date="2021" name="PeerJ">
        <title>Extensive microbial diversity within the chicken gut microbiome revealed by metagenomics and culture.</title>
        <authorList>
            <person name="Gilroy R."/>
            <person name="Ravi A."/>
            <person name="Getino M."/>
            <person name="Pursley I."/>
            <person name="Horton D.L."/>
            <person name="Alikhan N.F."/>
            <person name="Baker D."/>
            <person name="Gharbi K."/>
            <person name="Hall N."/>
            <person name="Watson M."/>
            <person name="Adriaenssens E.M."/>
            <person name="Foster-Nyarko E."/>
            <person name="Jarju S."/>
            <person name="Secka A."/>
            <person name="Antonio M."/>
            <person name="Oren A."/>
            <person name="Chaudhuri R.R."/>
            <person name="La Ragione R."/>
            <person name="Hildebrand F."/>
            <person name="Pallen M.J."/>
        </authorList>
    </citation>
    <scope>NUCLEOTIDE SEQUENCE</scope>
    <source>
        <strain evidence="4">CHK189-11263</strain>
    </source>
</reference>
<dbReference type="EMBL" id="DWYC01000045">
    <property type="protein sequence ID" value="HJB56730.1"/>
    <property type="molecule type" value="Genomic_DNA"/>
</dbReference>
<gene>
    <name evidence="4" type="ORF">H9714_04170</name>
</gene>
<dbReference type="AlphaFoldDB" id="A0A9D2S614"/>
<feature type="domain" description="Tail sheath protein C-terminal" evidence="3">
    <location>
        <begin position="250"/>
        <end position="348"/>
    </location>
</feature>
<feature type="domain" description="Tail sheath protein subtilisin-like" evidence="2">
    <location>
        <begin position="89"/>
        <end position="241"/>
    </location>
</feature>
<dbReference type="InterPro" id="IPR035089">
    <property type="entry name" value="Phage_sheath_subtilisin"/>
</dbReference>
<dbReference type="Gene3D" id="3.40.50.11790">
    <property type="match status" value="1"/>
</dbReference>
<reference evidence="4" key="2">
    <citation type="submission" date="2021-04" db="EMBL/GenBank/DDBJ databases">
        <authorList>
            <person name="Gilroy R."/>
        </authorList>
    </citation>
    <scope>NUCLEOTIDE SEQUENCE</scope>
    <source>
        <strain evidence="4">CHK189-11263</strain>
    </source>
</reference>
<dbReference type="Pfam" id="PF04984">
    <property type="entry name" value="Phage_sheath_1"/>
    <property type="match status" value="1"/>
</dbReference>
<dbReference type="Gene3D" id="3.30.1370.220">
    <property type="match status" value="1"/>
</dbReference>
<evidence type="ECO:0000256" key="1">
    <source>
        <dbReference type="ARBA" id="ARBA00008005"/>
    </source>
</evidence>
<dbReference type="InterPro" id="IPR020287">
    <property type="entry name" value="Tail_sheath_C"/>
</dbReference>